<feature type="domain" description="Brassinosteroid receptor BRI1 island" evidence="10">
    <location>
        <begin position="70"/>
        <end position="101"/>
    </location>
</feature>
<evidence type="ECO:0000256" key="5">
    <source>
        <dbReference type="ARBA" id="ARBA00022729"/>
    </source>
</evidence>
<dbReference type="InterPro" id="IPR032675">
    <property type="entry name" value="LRR_dom_sf"/>
</dbReference>
<name>A0AAN9EZ97_CLITE</name>
<evidence type="ECO:0000256" key="7">
    <source>
        <dbReference type="ARBA" id="ARBA00023180"/>
    </source>
</evidence>
<dbReference type="EC" id="2.7.11.1" evidence="2"/>
<organism evidence="11 12">
    <name type="scientific">Clitoria ternatea</name>
    <name type="common">Butterfly pea</name>
    <dbReference type="NCBI Taxonomy" id="43366"/>
    <lineage>
        <taxon>Eukaryota</taxon>
        <taxon>Viridiplantae</taxon>
        <taxon>Streptophyta</taxon>
        <taxon>Embryophyta</taxon>
        <taxon>Tracheophyta</taxon>
        <taxon>Spermatophyta</taxon>
        <taxon>Magnoliopsida</taxon>
        <taxon>eudicotyledons</taxon>
        <taxon>Gunneridae</taxon>
        <taxon>Pentapetalae</taxon>
        <taxon>rosids</taxon>
        <taxon>fabids</taxon>
        <taxon>Fabales</taxon>
        <taxon>Fabaceae</taxon>
        <taxon>Papilionoideae</taxon>
        <taxon>50 kb inversion clade</taxon>
        <taxon>NPAAA clade</taxon>
        <taxon>indigoferoid/millettioid clade</taxon>
        <taxon>Phaseoleae</taxon>
        <taxon>Clitoria</taxon>
    </lineage>
</organism>
<keyword evidence="5" id="KW-0732">Signal</keyword>
<evidence type="ECO:0000259" key="10">
    <source>
        <dbReference type="Pfam" id="PF20141"/>
    </source>
</evidence>
<dbReference type="Gene3D" id="3.80.10.10">
    <property type="entry name" value="Ribonuclease Inhibitor"/>
    <property type="match status" value="1"/>
</dbReference>
<evidence type="ECO:0000256" key="2">
    <source>
        <dbReference type="ARBA" id="ARBA00012513"/>
    </source>
</evidence>
<dbReference type="GO" id="GO:0004674">
    <property type="term" value="F:protein serine/threonine kinase activity"/>
    <property type="evidence" value="ECO:0007669"/>
    <property type="project" value="UniProtKB-KW"/>
</dbReference>
<evidence type="ECO:0000313" key="11">
    <source>
        <dbReference type="EMBL" id="KAK7265475.1"/>
    </source>
</evidence>
<dbReference type="Gene3D" id="3.30.1490.310">
    <property type="match status" value="1"/>
</dbReference>
<dbReference type="EMBL" id="JAYKXN010000008">
    <property type="protein sequence ID" value="KAK7265475.1"/>
    <property type="molecule type" value="Genomic_DNA"/>
</dbReference>
<keyword evidence="4" id="KW-0418">Kinase</keyword>
<sequence>MVQWLGRKIPPKLGQCKNLKDLILNNNHLSGGIPIELFNCSNLEWISLINNELAGEIPLEFDLLTREHSGFMSNVGNSSCKGVRGLLEFSVIRPERLLQYSPFTKAPGKERDFFENIM</sequence>
<keyword evidence="6" id="KW-0675">Receptor</keyword>
<protein>
    <recommendedName>
        <fullName evidence="2">non-specific serine/threonine protein kinase</fullName>
        <ecNumber evidence="2">2.7.11.1</ecNumber>
    </recommendedName>
</protein>
<accession>A0AAN9EZ97</accession>
<dbReference type="InterPro" id="IPR052592">
    <property type="entry name" value="LRR-RLK"/>
</dbReference>
<keyword evidence="7" id="KW-0325">Glycoprotein</keyword>
<gene>
    <name evidence="11" type="ORF">RJT34_33095</name>
</gene>
<dbReference type="Pfam" id="PF20141">
    <property type="entry name" value="Island"/>
    <property type="match status" value="1"/>
</dbReference>
<evidence type="ECO:0000256" key="8">
    <source>
        <dbReference type="ARBA" id="ARBA00047899"/>
    </source>
</evidence>
<keyword evidence="3" id="KW-0472">Membrane</keyword>
<evidence type="ECO:0000313" key="12">
    <source>
        <dbReference type="Proteomes" id="UP001359559"/>
    </source>
</evidence>
<dbReference type="GO" id="GO:0005886">
    <property type="term" value="C:plasma membrane"/>
    <property type="evidence" value="ECO:0007669"/>
    <property type="project" value="UniProtKB-SubCell"/>
</dbReference>
<evidence type="ECO:0000256" key="6">
    <source>
        <dbReference type="ARBA" id="ARBA00023170"/>
    </source>
</evidence>
<keyword evidence="12" id="KW-1185">Reference proteome</keyword>
<dbReference type="SUPFAM" id="SSF52058">
    <property type="entry name" value="L domain-like"/>
    <property type="match status" value="1"/>
</dbReference>
<evidence type="ECO:0000256" key="3">
    <source>
        <dbReference type="ARBA" id="ARBA00022475"/>
    </source>
</evidence>
<dbReference type="AlphaFoldDB" id="A0AAN9EZ97"/>
<dbReference type="Proteomes" id="UP001359559">
    <property type="component" value="Unassembled WGS sequence"/>
</dbReference>
<evidence type="ECO:0000256" key="9">
    <source>
        <dbReference type="ARBA" id="ARBA00048679"/>
    </source>
</evidence>
<keyword evidence="3" id="KW-1003">Cell membrane</keyword>
<comment type="catalytic activity">
    <reaction evidence="9">
        <text>L-seryl-[protein] + ATP = O-phospho-L-seryl-[protein] + ADP + H(+)</text>
        <dbReference type="Rhea" id="RHEA:17989"/>
        <dbReference type="Rhea" id="RHEA-COMP:9863"/>
        <dbReference type="Rhea" id="RHEA-COMP:11604"/>
        <dbReference type="ChEBI" id="CHEBI:15378"/>
        <dbReference type="ChEBI" id="CHEBI:29999"/>
        <dbReference type="ChEBI" id="CHEBI:30616"/>
        <dbReference type="ChEBI" id="CHEBI:83421"/>
        <dbReference type="ChEBI" id="CHEBI:456216"/>
        <dbReference type="EC" id="2.7.11.1"/>
    </reaction>
</comment>
<dbReference type="InterPro" id="IPR045381">
    <property type="entry name" value="BRI1_island_dom"/>
</dbReference>
<proteinExistence type="predicted"/>
<dbReference type="PANTHER" id="PTHR48054">
    <property type="entry name" value="RECEPTOR KINASE-LIKE PROTEIN XA21"/>
    <property type="match status" value="1"/>
</dbReference>
<comment type="catalytic activity">
    <reaction evidence="8">
        <text>L-threonyl-[protein] + ATP = O-phospho-L-threonyl-[protein] + ADP + H(+)</text>
        <dbReference type="Rhea" id="RHEA:46608"/>
        <dbReference type="Rhea" id="RHEA-COMP:11060"/>
        <dbReference type="Rhea" id="RHEA-COMP:11605"/>
        <dbReference type="ChEBI" id="CHEBI:15378"/>
        <dbReference type="ChEBI" id="CHEBI:30013"/>
        <dbReference type="ChEBI" id="CHEBI:30616"/>
        <dbReference type="ChEBI" id="CHEBI:61977"/>
        <dbReference type="ChEBI" id="CHEBI:456216"/>
        <dbReference type="EC" id="2.7.11.1"/>
    </reaction>
</comment>
<dbReference type="PANTHER" id="PTHR48054:SF13">
    <property type="entry name" value="OS08G0446200 PROTEIN"/>
    <property type="match status" value="1"/>
</dbReference>
<comment type="caution">
    <text evidence="11">The sequence shown here is derived from an EMBL/GenBank/DDBJ whole genome shotgun (WGS) entry which is preliminary data.</text>
</comment>
<comment type="subcellular location">
    <subcellularLocation>
        <location evidence="1">Cell membrane</location>
        <topology evidence="1">Single-pass type I membrane protein</topology>
    </subcellularLocation>
</comment>
<keyword evidence="4" id="KW-0723">Serine/threonine-protein kinase</keyword>
<evidence type="ECO:0000256" key="1">
    <source>
        <dbReference type="ARBA" id="ARBA00004251"/>
    </source>
</evidence>
<keyword evidence="4" id="KW-0808">Transferase</keyword>
<reference evidence="11 12" key="1">
    <citation type="submission" date="2024-01" db="EMBL/GenBank/DDBJ databases">
        <title>The genomes of 5 underutilized Papilionoideae crops provide insights into root nodulation and disease resistance.</title>
        <authorList>
            <person name="Yuan L."/>
        </authorList>
    </citation>
    <scope>NUCLEOTIDE SEQUENCE [LARGE SCALE GENOMIC DNA]</scope>
    <source>
        <strain evidence="11">LY-2023</strain>
        <tissue evidence="11">Leaf</tissue>
    </source>
</reference>
<evidence type="ECO:0000256" key="4">
    <source>
        <dbReference type="ARBA" id="ARBA00022527"/>
    </source>
</evidence>